<evidence type="ECO:0000313" key="1">
    <source>
        <dbReference type="EMBL" id="MEL1249924.1"/>
    </source>
</evidence>
<dbReference type="EMBL" id="JBBYHV010000001">
    <property type="protein sequence ID" value="MEL1249924.1"/>
    <property type="molecule type" value="Genomic_DNA"/>
</dbReference>
<evidence type="ECO:0000313" key="2">
    <source>
        <dbReference type="Proteomes" id="UP001497045"/>
    </source>
</evidence>
<keyword evidence="2" id="KW-1185">Reference proteome</keyword>
<organism evidence="1 2">
    <name type="scientific">Aurantiacibacter gilvus</name>
    <dbReference type="NCBI Taxonomy" id="3139141"/>
    <lineage>
        <taxon>Bacteria</taxon>
        <taxon>Pseudomonadati</taxon>
        <taxon>Pseudomonadota</taxon>
        <taxon>Alphaproteobacteria</taxon>
        <taxon>Sphingomonadales</taxon>
        <taxon>Erythrobacteraceae</taxon>
        <taxon>Aurantiacibacter</taxon>
    </lineage>
</organism>
<comment type="caution">
    <text evidence="1">The sequence shown here is derived from an EMBL/GenBank/DDBJ whole genome shotgun (WGS) entry which is preliminary data.</text>
</comment>
<reference evidence="1 2" key="1">
    <citation type="submission" date="2024-04" db="EMBL/GenBank/DDBJ databases">
        <title>Aurantiacibacter sp. DGU6 16S ribosomal RNA gene Genome sequencing and assembly.</title>
        <authorList>
            <person name="Park S."/>
        </authorList>
    </citation>
    <scope>NUCLEOTIDE SEQUENCE [LARGE SCALE GENOMIC DNA]</scope>
    <source>
        <strain evidence="1 2">DGU6</strain>
    </source>
</reference>
<dbReference type="Proteomes" id="UP001497045">
    <property type="component" value="Unassembled WGS sequence"/>
</dbReference>
<gene>
    <name evidence="1" type="ORF">AAEO60_04490</name>
</gene>
<sequence>MGNLPLESATLPLPTALRDDATIVSLDEDAAVRVLREGDGIMVCMADPPGDDRFDARCYHREFITYIYRLRQLRALGVERSAIDLQIAEEMEAGTLHVTMAPTAGYRMIGPLTSLTEDATAWTDEMDRWQSLHIPRAIAENMGVITESEGNMPYVMASGELWSHVMIVHDGE</sequence>
<dbReference type="RefSeq" id="WP_341672445.1">
    <property type="nucleotide sequence ID" value="NZ_JBBYHV010000001.1"/>
</dbReference>
<name>A0ABU9ID15_9SPHN</name>
<protein>
    <submittedName>
        <fullName evidence="1">Uncharacterized protein</fullName>
    </submittedName>
</protein>
<accession>A0ABU9ID15</accession>
<proteinExistence type="predicted"/>